<dbReference type="STRING" id="177439.DP2460"/>
<dbReference type="PANTHER" id="PTHR34106:SF4">
    <property type="entry name" value="BLL5143 PROTEIN"/>
    <property type="match status" value="1"/>
</dbReference>
<protein>
    <recommendedName>
        <fullName evidence="6">Glycosidase</fullName>
    </recommendedName>
</protein>
<keyword evidence="2" id="KW-0808">Transferase</keyword>
<dbReference type="Gene3D" id="2.115.10.20">
    <property type="entry name" value="Glycosyl hydrolase domain, family 43"/>
    <property type="match status" value="1"/>
</dbReference>
<dbReference type="eggNOG" id="COG2152">
    <property type="taxonomic scope" value="Bacteria"/>
</dbReference>
<dbReference type="PANTHER" id="PTHR34106">
    <property type="entry name" value="GLYCOSIDASE"/>
    <property type="match status" value="1"/>
</dbReference>
<evidence type="ECO:0000256" key="2">
    <source>
        <dbReference type="ARBA" id="ARBA00022679"/>
    </source>
</evidence>
<dbReference type="AlphaFoldDB" id="Q6AKD6"/>
<dbReference type="InterPro" id="IPR023296">
    <property type="entry name" value="Glyco_hydro_beta-prop_sf"/>
</dbReference>
<dbReference type="Proteomes" id="UP000000602">
    <property type="component" value="Chromosome"/>
</dbReference>
<dbReference type="SUPFAM" id="SSF75005">
    <property type="entry name" value="Arabinanase/levansucrase/invertase"/>
    <property type="match status" value="1"/>
</dbReference>
<dbReference type="GO" id="GO:0016757">
    <property type="term" value="F:glycosyltransferase activity"/>
    <property type="evidence" value="ECO:0007669"/>
    <property type="project" value="UniProtKB-KW"/>
</dbReference>
<sequence length="523" mass="59995">MLILKKFQFIIRKAHTVLWKSMANDYNQSPKEVIMTLTVNRLPKKFYPDPTRVIARFYMPGHKDRANTIIKRVLDLSKQEVDLAFNQVLKDFSKRHRNISKIFEDNYDRLYDVLEPNFHVSPDSLSLERKLLIGSYFTSEYAIEAAAFFNPSIVADPDQGNLEEGQKRVIVSFRAIGEGHISSIVFRSGVITRNNELVFASAGQFVDLPEALKRHVYDKEQFLQKLHEMDIHKNIIESIMDKLGDKFIYRELQESIAASIENIELSYSKRMVIDSINWLASSHYEISFSLDTAISERVIFPVSAHERNGIEDARFVKFMDDDGSITYFATYTAYNGYSILPKCLKTKDFYHFQVFPIHGKYTQNKNLAFFPRKIKGQYAMISRHDGVNNYLMFSDDIHVWHDAQKIQEPKYPWEFIQLGNCGSPMETAKGWLMLTHGVGPMRRYSLGAVLLDLEDPSQIIGQLREPLLMANAEEREGYVPNVVYSCGAIIHNDMLIIPYGMSDSASGFASVSVDDLLAKLLNG</sequence>
<dbReference type="HOGENOM" id="CLU_640768_0_0_7"/>
<evidence type="ECO:0000256" key="3">
    <source>
        <dbReference type="ARBA" id="ARBA00024356"/>
    </source>
</evidence>
<reference evidence="5" key="1">
    <citation type="journal article" date="2004" name="Environ. Microbiol.">
        <title>The genome of Desulfotalea psychrophila, a sulfate-reducing bacterium from permanently cold Arctic sediments.</title>
        <authorList>
            <person name="Rabus R."/>
            <person name="Ruepp A."/>
            <person name="Frickey T."/>
            <person name="Rattei T."/>
            <person name="Fartmann B."/>
            <person name="Stark M."/>
            <person name="Bauer M."/>
            <person name="Zibat A."/>
            <person name="Lombardot T."/>
            <person name="Becker I."/>
            <person name="Amann J."/>
            <person name="Gellner K."/>
            <person name="Teeling H."/>
            <person name="Leuschner W.D."/>
            <person name="Gloeckner F.-O."/>
            <person name="Lupas A.N."/>
            <person name="Amann R."/>
            <person name="Klenk H.-P."/>
        </authorList>
    </citation>
    <scope>NUCLEOTIDE SEQUENCE [LARGE SCALE GENOMIC DNA]</scope>
    <source>
        <strain evidence="5">DSM 12343 / LSv54</strain>
    </source>
</reference>
<organism evidence="4 5">
    <name type="scientific">Desulfotalea psychrophila (strain LSv54 / DSM 12343)</name>
    <dbReference type="NCBI Taxonomy" id="177439"/>
    <lineage>
        <taxon>Bacteria</taxon>
        <taxon>Pseudomonadati</taxon>
        <taxon>Thermodesulfobacteriota</taxon>
        <taxon>Desulfobulbia</taxon>
        <taxon>Desulfobulbales</taxon>
        <taxon>Desulfocapsaceae</taxon>
        <taxon>Desulfotalea</taxon>
    </lineage>
</organism>
<evidence type="ECO:0000313" key="5">
    <source>
        <dbReference type="Proteomes" id="UP000000602"/>
    </source>
</evidence>
<evidence type="ECO:0000313" key="4">
    <source>
        <dbReference type="EMBL" id="CAG37189.1"/>
    </source>
</evidence>
<name>Q6AKD6_DESPS</name>
<evidence type="ECO:0000256" key="1">
    <source>
        <dbReference type="ARBA" id="ARBA00022676"/>
    </source>
</evidence>
<dbReference type="Pfam" id="PF04041">
    <property type="entry name" value="Glyco_hydro_130"/>
    <property type="match status" value="1"/>
</dbReference>
<dbReference type="KEGG" id="dps:DP2460"/>
<keyword evidence="1" id="KW-0328">Glycosyltransferase</keyword>
<keyword evidence="5" id="KW-1185">Reference proteome</keyword>
<comment type="similarity">
    <text evidence="3">Belongs to the glycosyl hydrolase 130 family.</text>
</comment>
<proteinExistence type="inferred from homology"/>
<gene>
    <name evidence="4" type="ordered locus">DP2460</name>
</gene>
<dbReference type="CDD" id="cd18613">
    <property type="entry name" value="GH130"/>
    <property type="match status" value="1"/>
</dbReference>
<accession>Q6AKD6</accession>
<dbReference type="InterPro" id="IPR007184">
    <property type="entry name" value="Mannoside_phosphorylase"/>
</dbReference>
<dbReference type="EMBL" id="CR522870">
    <property type="protein sequence ID" value="CAG37189.1"/>
    <property type="molecule type" value="Genomic_DNA"/>
</dbReference>
<evidence type="ECO:0008006" key="6">
    <source>
        <dbReference type="Google" id="ProtNLM"/>
    </source>
</evidence>